<feature type="region of interest" description="Disordered" evidence="3">
    <location>
        <begin position="141"/>
        <end position="227"/>
    </location>
</feature>
<dbReference type="CDD" id="cd00160">
    <property type="entry name" value="RhoGEF"/>
    <property type="match status" value="1"/>
</dbReference>
<reference evidence="8" key="2">
    <citation type="submission" date="2020-04" db="EMBL/GenBank/DDBJ databases">
        <authorList>
            <consortium name="NCBI Genome Project"/>
        </authorList>
    </citation>
    <scope>NUCLEOTIDE SEQUENCE</scope>
    <source>
        <strain evidence="8">CBS 342.82</strain>
    </source>
</reference>
<proteinExistence type="predicted"/>
<sequence>MPVPETYQPQNSAPSASAGPDGQLGRQWASSPPYGAVDHQNAPSPLYQVSPSGSTPGPTPPAHGQPHVTSLERHPTNRPLPSHPTEPSYFSGGQTYSSTYDHMRNNSLGLTQDELFDDVEAALLGTGRPSIIAATNQNGHTLHNEIDDGHMSSGTVQPRGSGRHDSSGSDAEAAQGLRMLRLAEEEEKRRQSSSGQTPFSGYGVKNDSRPGAQQSAGSDSDDYVNLDMSSFGGGYDVQMTYGGDPSQLAARGQTNGNTHAQVLSSQRSSITRSRPSQSSREGYDQNYDSMHPFPPFNAPARVDAGGTGGLSEPTGRRQSFDEGDEYMLMDNSGTALPERFPDEPPDIEFKPASSTFRPLPAPPYPQNSTSYLSDTISPTSSEFKNLPPVPGTPSYPDAPDLYTVNAQGQVVPRSSSLGAYSQTPQVVQPLRSKTAAEERKARQQQFRTNPFASLDSAAVSTSMLVDLPAIGKRFLPHKLTQLDFDECREPWALSSLLEWLLLVTKPEQNTEVKESDVKAALVAIFTNKIPTMNIIDAESLSEQVVSDLYEATTLVATEEWVRLHPGPISGVIFQLTQSGCYSGRGHDDGAPNRRCYSYHCQRTNKRVNLLDYASRTSESWAEFYGLQKEDLENRDKKEMEKQNVLHEIVCTEEGYMESLDTLRILFRDQLATIEPSVISPKRKDKFLRDVFGRVDAVKQANEEHLLPQLKYRQQEQGPWIVGFSDVFRQWIRKAKSAYIDYATDFPRADHFVRLELERNMEFRAFVEKARGDKRSNRLSLDSFLKAPIARLQRYALLLGTVLKTMKQDSTEKTNLQIALDEVKAVTLECDGRVAEMQRKIDLLDLSSKLVIRPQLKNDVELNLDHFGRELIYRGDLQRMGSTRFSWLDCHALLFDHYLVISKIIVPATDSSSRGNKYDVSRMPIPMDLLILDSANEPIYIKSITHISASSGRTAAPAEQMLGRTPSNQAVAPGNLSHVNTGSSANSIPTLQSLNEKDTERILYPFKVKHLGKETYTLFAPSEQARREWCLSIVEAKTKHAAALHAQHAEPFRLRVMADSAFVMDSFGGAGKGVTITGTPVDRAIKEVEHRFRDTGRPGPICRARVNCATTFTTPHPSRQMVAVGTDYGVYISELDNPRGWERAIPLTKVTQVTVLEEFNLFLLISERSLIAYHLDVICPNDRSGPTMSTNSTRHAPQKLSGSRDVGFFVTGRMKDRTLVFYKKKEGLNSVFKVLEPVYHKSSEKKRGIFKRGTTEFFRDFDEFYIPADSSGINLFHSSLAVSTTRGFEVLTLDKKQSYSVPELQAEHVQNIAASIKDQKALSMLRLSDQEFLLCYERNAVYVNKHGDVSRSVIMDFVGSNAQAAALYGPYLVLFNDDFVEVRNAQNGRLKQIIAGREVKCLDDGTCWPPGSGGVTAGTGLTNGMVGGVPAVARTLKLVMQHPEMERTQIIVELLLNENMKD</sequence>
<evidence type="ECO:0000259" key="5">
    <source>
        <dbReference type="PROSITE" id="PS50010"/>
    </source>
</evidence>
<accession>A0A6J3M2A7</accession>
<dbReference type="InterPro" id="IPR011993">
    <property type="entry name" value="PH-like_dom_sf"/>
</dbReference>
<feature type="compositionally biased region" description="Low complexity" evidence="3">
    <location>
        <begin position="264"/>
        <end position="280"/>
    </location>
</feature>
<evidence type="ECO:0000313" key="8">
    <source>
        <dbReference type="RefSeq" id="XP_033459177.1"/>
    </source>
</evidence>
<dbReference type="Gene3D" id="2.30.29.30">
    <property type="entry name" value="Pleckstrin-homology domain (PH domain)/Phosphotyrosine-binding domain (PTB)"/>
    <property type="match status" value="1"/>
</dbReference>
<feature type="domain" description="DH" evidence="5">
    <location>
        <begin position="640"/>
        <end position="832"/>
    </location>
</feature>
<dbReference type="Pfam" id="PF23582">
    <property type="entry name" value="WHD_RGF3"/>
    <property type="match status" value="1"/>
</dbReference>
<gene>
    <name evidence="8" type="ORF">K489DRAFT_321180</name>
</gene>
<evidence type="ECO:0000313" key="7">
    <source>
        <dbReference type="Proteomes" id="UP000504637"/>
    </source>
</evidence>
<dbReference type="CDD" id="cd00821">
    <property type="entry name" value="PH"/>
    <property type="match status" value="1"/>
</dbReference>
<dbReference type="PROSITE" id="PS50003">
    <property type="entry name" value="PH_DOMAIN"/>
    <property type="match status" value="1"/>
</dbReference>
<reference evidence="8" key="3">
    <citation type="submission" date="2025-08" db="UniProtKB">
        <authorList>
            <consortium name="RefSeq"/>
        </authorList>
    </citation>
    <scope>IDENTIFICATION</scope>
    <source>
        <strain evidence="8">CBS 342.82</strain>
    </source>
</reference>
<dbReference type="PANTHER" id="PTHR46572:SF1">
    <property type="entry name" value="RHO1 GUANINE NUCLEOTIDE EXCHANGE FACTOR TUS1"/>
    <property type="match status" value="1"/>
</dbReference>
<dbReference type="PROSITE" id="PS50219">
    <property type="entry name" value="CNH"/>
    <property type="match status" value="1"/>
</dbReference>
<dbReference type="Pfam" id="PF00780">
    <property type="entry name" value="CNH"/>
    <property type="match status" value="1"/>
</dbReference>
<reference evidence="8" key="1">
    <citation type="submission" date="2020-01" db="EMBL/GenBank/DDBJ databases">
        <authorList>
            <consortium name="DOE Joint Genome Institute"/>
            <person name="Haridas S."/>
            <person name="Albert R."/>
            <person name="Binder M."/>
            <person name="Bloem J."/>
            <person name="Labutti K."/>
            <person name="Salamov A."/>
            <person name="Andreopoulos B."/>
            <person name="Baker S.E."/>
            <person name="Barry K."/>
            <person name="Bills G."/>
            <person name="Bluhm B.H."/>
            <person name="Cannon C."/>
            <person name="Castanera R."/>
            <person name="Culley D.E."/>
            <person name="Daum C."/>
            <person name="Ezra D."/>
            <person name="Gonzalez J.B."/>
            <person name="Henrissat B."/>
            <person name="Kuo A."/>
            <person name="Liang C."/>
            <person name="Lipzen A."/>
            <person name="Lutzoni F."/>
            <person name="Magnuson J."/>
            <person name="Mondo S."/>
            <person name="Nolan M."/>
            <person name="Ohm R."/>
            <person name="Pangilinan J."/>
            <person name="Park H.-J."/>
            <person name="Ramirez L."/>
            <person name="Alfaro M."/>
            <person name="Sun H."/>
            <person name="Tritt A."/>
            <person name="Yoshinaga Y."/>
            <person name="Zwiers L.-H."/>
            <person name="Turgeon B.G."/>
            <person name="Goodwin S.B."/>
            <person name="Spatafora J.W."/>
            <person name="Crous P.W."/>
            <person name="Grigoriev I.V."/>
        </authorList>
    </citation>
    <scope>NUCLEOTIDE SEQUENCE</scope>
    <source>
        <strain evidence="8">CBS 342.82</strain>
    </source>
</reference>
<dbReference type="PROSITE" id="PS50010">
    <property type="entry name" value="DH_2"/>
    <property type="match status" value="1"/>
</dbReference>
<dbReference type="SMART" id="SM00233">
    <property type="entry name" value="PH"/>
    <property type="match status" value="1"/>
</dbReference>
<dbReference type="InterPro" id="IPR035899">
    <property type="entry name" value="DBL_dom_sf"/>
</dbReference>
<evidence type="ECO:0000256" key="1">
    <source>
        <dbReference type="ARBA" id="ARBA00022553"/>
    </source>
</evidence>
<evidence type="ECO:0000256" key="2">
    <source>
        <dbReference type="ARBA" id="ARBA00022658"/>
    </source>
</evidence>
<feature type="compositionally biased region" description="Basic and acidic residues" evidence="3">
    <location>
        <begin position="181"/>
        <end position="190"/>
    </location>
</feature>
<protein>
    <recommendedName>
        <fullName evidence="9">CNH-domain-containing protein</fullName>
    </recommendedName>
</protein>
<dbReference type="Gene3D" id="1.20.900.10">
    <property type="entry name" value="Dbl homology (DH) domain"/>
    <property type="match status" value="1"/>
</dbReference>
<dbReference type="SUPFAM" id="SSF50729">
    <property type="entry name" value="PH domain-like"/>
    <property type="match status" value="1"/>
</dbReference>
<dbReference type="RefSeq" id="XP_033459177.1">
    <property type="nucleotide sequence ID" value="XM_033601522.1"/>
</dbReference>
<feature type="domain" description="CNH" evidence="6">
    <location>
        <begin position="1102"/>
        <end position="1408"/>
    </location>
</feature>
<keyword evidence="7" id="KW-1185">Reference proteome</keyword>
<dbReference type="Proteomes" id="UP000504637">
    <property type="component" value="Unplaced"/>
</dbReference>
<feature type="region of interest" description="Disordered" evidence="3">
    <location>
        <begin position="259"/>
        <end position="322"/>
    </location>
</feature>
<feature type="region of interest" description="Disordered" evidence="3">
    <location>
        <begin position="1"/>
        <end position="98"/>
    </location>
</feature>
<dbReference type="Pfam" id="PF00621">
    <property type="entry name" value="RhoGEF"/>
    <property type="match status" value="1"/>
</dbReference>
<dbReference type="SMART" id="SM00036">
    <property type="entry name" value="CNH"/>
    <property type="match status" value="1"/>
</dbReference>
<dbReference type="Pfam" id="PF15405">
    <property type="entry name" value="PH_5"/>
    <property type="match status" value="1"/>
</dbReference>
<dbReference type="InterPro" id="IPR057283">
    <property type="entry name" value="RGF3_WH"/>
</dbReference>
<dbReference type="InterPro" id="IPR041675">
    <property type="entry name" value="PH_5"/>
</dbReference>
<organism evidence="8">
    <name type="scientific">Dissoconium aciculare CBS 342.82</name>
    <dbReference type="NCBI Taxonomy" id="1314786"/>
    <lineage>
        <taxon>Eukaryota</taxon>
        <taxon>Fungi</taxon>
        <taxon>Dikarya</taxon>
        <taxon>Ascomycota</taxon>
        <taxon>Pezizomycotina</taxon>
        <taxon>Dothideomycetes</taxon>
        <taxon>Dothideomycetidae</taxon>
        <taxon>Mycosphaerellales</taxon>
        <taxon>Dissoconiaceae</taxon>
        <taxon>Dissoconium</taxon>
    </lineage>
</organism>
<dbReference type="InterPro" id="IPR052233">
    <property type="entry name" value="Rho-type_GEFs"/>
</dbReference>
<dbReference type="GO" id="GO:0005085">
    <property type="term" value="F:guanyl-nucleotide exchange factor activity"/>
    <property type="evidence" value="ECO:0007669"/>
    <property type="project" value="UniProtKB-KW"/>
</dbReference>
<evidence type="ECO:0008006" key="9">
    <source>
        <dbReference type="Google" id="ProtNLM"/>
    </source>
</evidence>
<dbReference type="PANTHER" id="PTHR46572">
    <property type="entry name" value="RHO1 GDP-GTP EXCHANGE PROTEIN 1-RELATED"/>
    <property type="match status" value="1"/>
</dbReference>
<evidence type="ECO:0000256" key="3">
    <source>
        <dbReference type="SAM" id="MobiDB-lite"/>
    </source>
</evidence>
<feature type="domain" description="PH" evidence="4">
    <location>
        <begin position="869"/>
        <end position="1037"/>
    </location>
</feature>
<keyword evidence="1" id="KW-0597">Phosphoprotein</keyword>
<dbReference type="GeneID" id="54359322"/>
<keyword evidence="2" id="KW-0344">Guanine-nucleotide releasing factor</keyword>
<dbReference type="InterPro" id="IPR001849">
    <property type="entry name" value="PH_domain"/>
</dbReference>
<dbReference type="InterPro" id="IPR000219">
    <property type="entry name" value="DH_dom"/>
</dbReference>
<dbReference type="OrthoDB" id="660555at2759"/>
<dbReference type="SUPFAM" id="SSF48065">
    <property type="entry name" value="DBL homology domain (DH-domain)"/>
    <property type="match status" value="1"/>
</dbReference>
<evidence type="ECO:0000259" key="6">
    <source>
        <dbReference type="PROSITE" id="PS50219"/>
    </source>
</evidence>
<name>A0A6J3M2A7_9PEZI</name>
<evidence type="ECO:0000259" key="4">
    <source>
        <dbReference type="PROSITE" id="PS50003"/>
    </source>
</evidence>
<dbReference type="InterPro" id="IPR001180">
    <property type="entry name" value="CNH_dom"/>
</dbReference>
<dbReference type="SMART" id="SM00325">
    <property type="entry name" value="RhoGEF"/>
    <property type="match status" value="1"/>
</dbReference>